<dbReference type="InterPro" id="IPR008979">
    <property type="entry name" value="Galactose-bd-like_sf"/>
</dbReference>
<evidence type="ECO:0000313" key="14">
    <source>
        <dbReference type="EMBL" id="SOD79930.1"/>
    </source>
</evidence>
<proteinExistence type="inferred from homology"/>
<dbReference type="SUPFAM" id="SSF49785">
    <property type="entry name" value="Galactose-binding domain-like"/>
    <property type="match status" value="1"/>
</dbReference>
<dbReference type="Pfam" id="PF11721">
    <property type="entry name" value="Malectin"/>
    <property type="match status" value="1"/>
</dbReference>
<keyword evidence="15" id="KW-1185">Reference proteome</keyword>
<dbReference type="InterPro" id="IPR026444">
    <property type="entry name" value="Secre_tail"/>
</dbReference>
<dbReference type="EMBL" id="OCNH01000001">
    <property type="protein sequence ID" value="SOD79930.1"/>
    <property type="molecule type" value="Genomic_DNA"/>
</dbReference>
<evidence type="ECO:0000256" key="6">
    <source>
        <dbReference type="ARBA" id="ARBA00022989"/>
    </source>
</evidence>
<evidence type="ECO:0000256" key="4">
    <source>
        <dbReference type="ARBA" id="ARBA00022729"/>
    </source>
</evidence>
<keyword evidence="8" id="KW-0325">Glycoprotein</keyword>
<evidence type="ECO:0000313" key="15">
    <source>
        <dbReference type="Proteomes" id="UP000219452"/>
    </source>
</evidence>
<evidence type="ECO:0000256" key="9">
    <source>
        <dbReference type="ARBA" id="ARBA00023277"/>
    </source>
</evidence>
<dbReference type="GO" id="GO:0030246">
    <property type="term" value="F:carbohydrate binding"/>
    <property type="evidence" value="ECO:0007669"/>
    <property type="project" value="InterPro"/>
</dbReference>
<evidence type="ECO:0000256" key="5">
    <source>
        <dbReference type="ARBA" id="ARBA00022824"/>
    </source>
</evidence>
<feature type="domain" description="Secretion system C-terminal sorting" evidence="13">
    <location>
        <begin position="928"/>
        <end position="1000"/>
    </location>
</feature>
<keyword evidence="9" id="KW-0119">Carbohydrate metabolism</keyword>
<dbReference type="InterPro" id="IPR013783">
    <property type="entry name" value="Ig-like_fold"/>
</dbReference>
<dbReference type="Gene3D" id="2.60.120.430">
    <property type="entry name" value="Galactose-binding lectin"/>
    <property type="match status" value="1"/>
</dbReference>
<dbReference type="AlphaFoldDB" id="A0A286F9Q7"/>
<dbReference type="InterPro" id="IPR021720">
    <property type="entry name" value="Malectin_dom"/>
</dbReference>
<dbReference type="Pfam" id="PF12904">
    <property type="entry name" value="Collagen_bind_2"/>
    <property type="match status" value="1"/>
</dbReference>
<evidence type="ECO:0000259" key="13">
    <source>
        <dbReference type="Pfam" id="PF18962"/>
    </source>
</evidence>
<feature type="domain" description="DUF5060" evidence="12">
    <location>
        <begin position="178"/>
        <end position="259"/>
    </location>
</feature>
<dbReference type="InterPro" id="IPR024749">
    <property type="entry name" value="Collagen-bd_put"/>
</dbReference>
<evidence type="ECO:0000256" key="1">
    <source>
        <dbReference type="ARBA" id="ARBA00004115"/>
    </source>
</evidence>
<feature type="domain" description="Malectin" evidence="10">
    <location>
        <begin position="755"/>
        <end position="885"/>
    </location>
</feature>
<dbReference type="GO" id="GO:0016020">
    <property type="term" value="C:membrane"/>
    <property type="evidence" value="ECO:0007669"/>
    <property type="project" value="TreeGrafter"/>
</dbReference>
<keyword evidence="3" id="KW-0812">Transmembrane</keyword>
<dbReference type="PANTHER" id="PTHR13460">
    <property type="match status" value="1"/>
</dbReference>
<dbReference type="PANTHER" id="PTHR13460:SF0">
    <property type="entry name" value="MALECTIN"/>
    <property type="match status" value="1"/>
</dbReference>
<keyword evidence="5" id="KW-0256">Endoplasmic reticulum</keyword>
<organism evidence="14 15">
    <name type="scientific">Spirosoma fluviale</name>
    <dbReference type="NCBI Taxonomy" id="1597977"/>
    <lineage>
        <taxon>Bacteria</taxon>
        <taxon>Pseudomonadati</taxon>
        <taxon>Bacteroidota</taxon>
        <taxon>Cytophagia</taxon>
        <taxon>Cytophagales</taxon>
        <taxon>Cytophagaceae</taxon>
        <taxon>Spirosoma</taxon>
    </lineage>
</organism>
<evidence type="ECO:0000256" key="3">
    <source>
        <dbReference type="ARBA" id="ARBA00022692"/>
    </source>
</evidence>
<dbReference type="Gene3D" id="3.20.20.80">
    <property type="entry name" value="Glycosidases"/>
    <property type="match status" value="1"/>
</dbReference>
<comment type="similarity">
    <text evidence="2">Belongs to the malectin family.</text>
</comment>
<gene>
    <name evidence="14" type="ORF">SAMN06269250_1152</name>
</gene>
<feature type="domain" description="Putative collagen-binding" evidence="11">
    <location>
        <begin position="675"/>
        <end position="742"/>
    </location>
</feature>
<keyword evidence="4" id="KW-0732">Signal</keyword>
<sequence>MQPYLELFLWIKSIMDKQLQKSTGLLCFFLCFIASLTICGSSYANNVTGFTLMNSASDSDIKPIVNGDVINLSQTGFKLNIRANTFPVVTGRVVFSLDGKSDYRTEIVAPYSLAGDTDGDYNDWTPSVGTHTLTATPYNSQGQVGTPLTITFDVVASPPVDGGDPDDGTGAVVVQGELKKWHKVTLTVNGPASSEGAPNNPFLNYRLNVTFTNGAINYQVPGYFSADGNAGETSADAGSTWKVHFAPDEAGTWTYRISMRAGANVAISDDPSAGVPVELVDGKTGTFVVSATDKSGVDLRGKGRLRYVGERYLQFAEKGDYFLKAGVDSPENFLAYADFDNTPNIGNRRKSWGPHVQDWRPGDPTWKGDKGKGIIGAINYLSGQGLNVFSFLTMNIQGDDQNVYPYVSTSDFARFDCSKLDQWETVFEHADRMGMYVHVKMQETENDRLLDGGNLGVLRKLYYRELIARFSHHLALNWNVGEENLQTTAQRKECAAYLYSHDPYQHHIVIHTYPSVKDHDEVYTPLLGGSSNYSGASIQTVWNRVYEDTRKWVEKSAQAGKKWVVANDEQGGSEVGVAADAGYSGNRGTVADNQNDIRKDVLWGNLMASGAGVEYYFGYATGETDLSAQDFRSRATMWRYSRYALDFFEKYVSVPLPDLSPLNQVSNGWLLGKDGKLYVIYLKNGGSTNLTINTGGNYSVQWYDPRNGGDLQNGSVTKVSGNGTKSIGNPPNSATQDWVVLVRTESQTETGQQSVYRINAGGGSYTMPDGTAFSADAFSSGGNVYVQNNPSDIDKTLSDNIYHSERYGNFSYNFPVSTNGEYKVILHFAEIFTNGIGRRRFNVDIEGQRKLSEFDITAEAGKELTALQKTFTVTVTDNMLTVNFVKGSVEWPKVSGLEVMPVTPTTAGARPGNVDALLSDNEVAISTYPNPVSESVTIDGVDSQRADLAISITSGLRDYPLKHVATSSHTVQVTLPDLTEGLYIMRVQQGSKSYTKKIIVKR</sequence>
<keyword evidence="6" id="KW-1133">Transmembrane helix</keyword>
<reference evidence="15" key="1">
    <citation type="submission" date="2017-09" db="EMBL/GenBank/DDBJ databases">
        <authorList>
            <person name="Varghese N."/>
            <person name="Submissions S."/>
        </authorList>
    </citation>
    <scope>NUCLEOTIDE SEQUENCE [LARGE SCALE GENOMIC DNA]</scope>
    <source>
        <strain evidence="15">DSM 29961</strain>
    </source>
</reference>
<comment type="subcellular location">
    <subcellularLocation>
        <location evidence="1">Endoplasmic reticulum membrane</location>
        <topology evidence="1">Single-pass type I membrane protein</topology>
    </subcellularLocation>
</comment>
<evidence type="ECO:0000259" key="10">
    <source>
        <dbReference type="Pfam" id="PF11721"/>
    </source>
</evidence>
<evidence type="ECO:0000256" key="8">
    <source>
        <dbReference type="ARBA" id="ARBA00023180"/>
    </source>
</evidence>
<dbReference type="Gene3D" id="2.60.40.10">
    <property type="entry name" value="Immunoglobulins"/>
    <property type="match status" value="2"/>
</dbReference>
<protein>
    <submittedName>
        <fullName evidence="14">Por secretion system C-terminal sorting domain-containing protein</fullName>
    </submittedName>
</protein>
<dbReference type="InterPro" id="IPR032260">
    <property type="entry name" value="DUF5060"/>
</dbReference>
<evidence type="ECO:0000259" key="11">
    <source>
        <dbReference type="Pfam" id="PF12904"/>
    </source>
</evidence>
<dbReference type="NCBIfam" id="TIGR04183">
    <property type="entry name" value="Por_Secre_tail"/>
    <property type="match status" value="1"/>
</dbReference>
<evidence type="ECO:0000256" key="2">
    <source>
        <dbReference type="ARBA" id="ARBA00009141"/>
    </source>
</evidence>
<dbReference type="Pfam" id="PF16586">
    <property type="entry name" value="DUF5060"/>
    <property type="match status" value="1"/>
</dbReference>
<name>A0A286F9Q7_9BACT</name>
<evidence type="ECO:0000256" key="7">
    <source>
        <dbReference type="ARBA" id="ARBA00023136"/>
    </source>
</evidence>
<dbReference type="Proteomes" id="UP000219452">
    <property type="component" value="Unassembled WGS sequence"/>
</dbReference>
<keyword evidence="7" id="KW-0472">Membrane</keyword>
<accession>A0A286F9Q7</accession>
<dbReference type="InterPro" id="IPR039155">
    <property type="entry name" value="MLEC"/>
</dbReference>
<evidence type="ECO:0000259" key="12">
    <source>
        <dbReference type="Pfam" id="PF16586"/>
    </source>
</evidence>
<dbReference type="Pfam" id="PF18962">
    <property type="entry name" value="Por_Secre_tail"/>
    <property type="match status" value="1"/>
</dbReference>